<dbReference type="NCBIfam" id="TIGR01630">
    <property type="entry name" value="psiM2_ORF9"/>
    <property type="match status" value="1"/>
</dbReference>
<organism evidence="3 4">
    <name type="scientific">Sneathiella chungangensis</name>
    <dbReference type="NCBI Taxonomy" id="1418234"/>
    <lineage>
        <taxon>Bacteria</taxon>
        <taxon>Pseudomonadati</taxon>
        <taxon>Pseudomonadota</taxon>
        <taxon>Alphaproteobacteria</taxon>
        <taxon>Sneathiellales</taxon>
        <taxon>Sneathiellaceae</taxon>
        <taxon>Sneathiella</taxon>
    </lineage>
</organism>
<dbReference type="InterPro" id="IPR035421">
    <property type="entry name" value="Terminase_6C"/>
</dbReference>
<dbReference type="InterPro" id="IPR006517">
    <property type="entry name" value="Phage_terminase_lsu-like_C"/>
</dbReference>
<keyword evidence="1" id="KW-1188">Viral release from host cell</keyword>
<accession>A0A845MFA1</accession>
<dbReference type="Gene3D" id="3.30.420.240">
    <property type="match status" value="1"/>
</dbReference>
<dbReference type="Pfam" id="PF17289">
    <property type="entry name" value="Terminase_6C"/>
    <property type="match status" value="1"/>
</dbReference>
<dbReference type="RefSeq" id="WP_161339119.1">
    <property type="nucleotide sequence ID" value="NZ_JBHSDG010000004.1"/>
</dbReference>
<dbReference type="Proteomes" id="UP000445696">
    <property type="component" value="Unassembled WGS sequence"/>
</dbReference>
<sequence length="496" mass="56443">MKNNIQAVNALYRTVFKGFCLKLFELFEGKKCLENWHIDCMAYYLECCVTRDTKRLMIAVGPRYLKSFCASIALPIWILGNDPTAKIICVSYSDGLAADFSAKRRKLLEDPFINKLFPKLKISKLKNTEKSIFMTEGGGIYTTSVGGTLTGFGCDYLIIDDPIKPNEAMSEAERKKVNDWYHHTAFSRLNNKNTGRIIIISQRVHCDDLIGHLREINEKEWCYLDIPAIETECTSYPIGDDECYEREPGEPLHAERESLEILEGIRKEAGIYDFEAQYQQNPAPPGGTLFKKKWLRLYTDVIYLEKFDSIVDSWDTAAGTGPNNAYSCCTSWGIRGGRYFLLDCQRFKLEYPELLKTIVELAHIHKANAVLVEHASSGIQVYQNLQHTNVPAIPIKPTGDKESRAKMATPIVEAGKVFLPEKAEWLQTFEHEIFSFPGSKYADQVDSMTQFLLWAKESQIPKLAITVHKFTGGSHEITYQDNYFARTGMGVFDNLF</sequence>
<evidence type="ECO:0000313" key="4">
    <source>
        <dbReference type="Proteomes" id="UP000445696"/>
    </source>
</evidence>
<evidence type="ECO:0000256" key="1">
    <source>
        <dbReference type="ARBA" id="ARBA00022612"/>
    </source>
</evidence>
<comment type="caution">
    <text evidence="3">The sequence shown here is derived from an EMBL/GenBank/DDBJ whole genome shotgun (WGS) entry which is preliminary data.</text>
</comment>
<proteinExistence type="predicted"/>
<evidence type="ECO:0000313" key="3">
    <source>
        <dbReference type="EMBL" id="MZR22658.1"/>
    </source>
</evidence>
<keyword evidence="4" id="KW-1185">Reference proteome</keyword>
<name>A0A845MFA1_9PROT</name>
<dbReference type="AlphaFoldDB" id="A0A845MFA1"/>
<evidence type="ECO:0000259" key="2">
    <source>
        <dbReference type="Pfam" id="PF17289"/>
    </source>
</evidence>
<protein>
    <submittedName>
        <fullName evidence="3">Phage terminase large subunit</fullName>
    </submittedName>
</protein>
<feature type="domain" description="Terminase large subunit gp17-like C-terminal" evidence="2">
    <location>
        <begin position="313"/>
        <end position="452"/>
    </location>
</feature>
<dbReference type="EMBL" id="WTVA01000004">
    <property type="protein sequence ID" value="MZR22658.1"/>
    <property type="molecule type" value="Genomic_DNA"/>
</dbReference>
<dbReference type="OrthoDB" id="9771580at2"/>
<reference evidence="3 4" key="1">
    <citation type="journal article" date="2014" name="Int. J. Syst. Evol. Microbiol.">
        <title>Sneathiella chungangensis sp. nov., isolated from a marine sand, and emended description of the genus Sneathiella.</title>
        <authorList>
            <person name="Siamphan C."/>
            <person name="Kim H."/>
            <person name="Lee J.S."/>
            <person name="Kim W."/>
        </authorList>
    </citation>
    <scope>NUCLEOTIDE SEQUENCE [LARGE SCALE GENOMIC DNA]</scope>
    <source>
        <strain evidence="3 4">KCTC 32476</strain>
    </source>
</reference>
<dbReference type="Pfam" id="PF03237">
    <property type="entry name" value="Terminase_6N"/>
    <property type="match status" value="1"/>
</dbReference>
<gene>
    <name evidence="3" type="primary">terL</name>
    <name evidence="3" type="ORF">GQF03_09960</name>
</gene>